<dbReference type="InterPro" id="IPR029058">
    <property type="entry name" value="AB_hydrolase_fold"/>
</dbReference>
<dbReference type="PANTHER" id="PTHR43329">
    <property type="entry name" value="EPOXIDE HYDROLASE"/>
    <property type="match status" value="1"/>
</dbReference>
<dbReference type="Proteomes" id="UP001268864">
    <property type="component" value="Unassembled WGS sequence"/>
</dbReference>
<dbReference type="SUPFAM" id="SSF53474">
    <property type="entry name" value="alpha/beta-Hydrolases"/>
    <property type="match status" value="1"/>
</dbReference>
<dbReference type="Pfam" id="PF00561">
    <property type="entry name" value="Abhydrolase_1"/>
    <property type="match status" value="1"/>
</dbReference>
<dbReference type="InterPro" id="IPR000639">
    <property type="entry name" value="Epox_hydrolase-like"/>
</dbReference>
<keyword evidence="5" id="KW-1185">Reference proteome</keyword>
<evidence type="ECO:0000256" key="1">
    <source>
        <dbReference type="ARBA" id="ARBA00022801"/>
    </source>
</evidence>
<comment type="caution">
    <text evidence="4">The sequence shown here is derived from an EMBL/GenBank/DDBJ whole genome shotgun (WGS) entry which is preliminary data.</text>
</comment>
<dbReference type="PRINTS" id="PR00111">
    <property type="entry name" value="ABHYDROLASE"/>
</dbReference>
<dbReference type="GO" id="GO:0016787">
    <property type="term" value="F:hydrolase activity"/>
    <property type="evidence" value="ECO:0007669"/>
    <property type="project" value="UniProtKB-KW"/>
</dbReference>
<dbReference type="RefSeq" id="WP_310901267.1">
    <property type="nucleotide sequence ID" value="NZ_JAMQOS010000005.1"/>
</dbReference>
<accession>A0ABU2FRP7</accession>
<evidence type="ECO:0000313" key="5">
    <source>
        <dbReference type="Proteomes" id="UP001268864"/>
    </source>
</evidence>
<keyword evidence="1 4" id="KW-0378">Hydrolase</keyword>
<feature type="region of interest" description="Disordered" evidence="2">
    <location>
        <begin position="1"/>
        <end position="21"/>
    </location>
</feature>
<protein>
    <submittedName>
        <fullName evidence="4">Alpha/beta hydrolase</fullName>
    </submittedName>
</protein>
<gene>
    <name evidence="4" type="ORF">NDI86_15000</name>
</gene>
<name>A0ABU2FRP7_9EURY</name>
<reference evidence="4 5" key="1">
    <citation type="submission" date="2022-06" db="EMBL/GenBank/DDBJ databases">
        <title>Halomicroarcula sp. a new haloarchaeum isolate from saline soil.</title>
        <authorList>
            <person name="Strakova D."/>
            <person name="Galisteo C."/>
            <person name="Sanchez-Porro C."/>
            <person name="Ventosa A."/>
        </authorList>
    </citation>
    <scope>NUCLEOTIDE SEQUENCE [LARGE SCALE GENOMIC DNA]</scope>
    <source>
        <strain evidence="4 5">S3CR25-11</strain>
    </source>
</reference>
<proteinExistence type="predicted"/>
<organism evidence="4 5">
    <name type="scientific">Haloarcula onubensis</name>
    <dbReference type="NCBI Taxonomy" id="2950539"/>
    <lineage>
        <taxon>Archaea</taxon>
        <taxon>Methanobacteriati</taxon>
        <taxon>Methanobacteriota</taxon>
        <taxon>Stenosarchaea group</taxon>
        <taxon>Halobacteria</taxon>
        <taxon>Halobacteriales</taxon>
        <taxon>Haloarculaceae</taxon>
        <taxon>Haloarcula</taxon>
    </lineage>
</organism>
<dbReference type="PRINTS" id="PR00412">
    <property type="entry name" value="EPOXHYDRLASE"/>
</dbReference>
<dbReference type="Gene3D" id="3.40.50.1820">
    <property type="entry name" value="alpha/beta hydrolase"/>
    <property type="match status" value="1"/>
</dbReference>
<evidence type="ECO:0000313" key="4">
    <source>
        <dbReference type="EMBL" id="MDS0283435.1"/>
    </source>
</evidence>
<dbReference type="InterPro" id="IPR000073">
    <property type="entry name" value="AB_hydrolase_1"/>
</dbReference>
<feature type="domain" description="AB hydrolase-1" evidence="3">
    <location>
        <begin position="43"/>
        <end position="295"/>
    </location>
</feature>
<evidence type="ECO:0000256" key="2">
    <source>
        <dbReference type="SAM" id="MobiDB-lite"/>
    </source>
</evidence>
<evidence type="ECO:0000259" key="3">
    <source>
        <dbReference type="Pfam" id="PF00561"/>
    </source>
</evidence>
<sequence>MPRSDTEADWTAPVADDPWTHDTVSANGVRLHAVTAGPEDGDLVVLLHGFPEFWYSWRHQIPPLAEAGYRVVAPDMRGYNRSEKPSGVDAYHIDELVSDVAGVVHAFDRESAHIVGHDWGGLVAWQTAIDRPGLVDRLAVLNAPHPTKYERTLRSNPAQLAKSWYVGFFQLPELPERALGAMDYEAIERLLGEGTVRPDAFSERDIERYKTALDRPGARTAALNYYRALARRNAKLTLTRGGVGDLPVRAPTLLVWGEQDAALDVSLTEGLREWVPDIRVERLPDASHWVQFDAPQRVNELLLEHLD</sequence>
<dbReference type="EMBL" id="JAMQOS010000005">
    <property type="protein sequence ID" value="MDS0283435.1"/>
    <property type="molecule type" value="Genomic_DNA"/>
</dbReference>